<dbReference type="AlphaFoldDB" id="S4NUB5"/>
<reference evidence="1" key="2">
    <citation type="submission" date="2013-05" db="EMBL/GenBank/DDBJ databases">
        <authorList>
            <person name="Carter J.-M."/>
            <person name="Baker S.C."/>
            <person name="Pink R."/>
            <person name="Carter D.R.F."/>
            <person name="Collins A."/>
            <person name="Tomlin J."/>
            <person name="Gibbs M."/>
            <person name="Breuker C.J."/>
        </authorList>
    </citation>
    <scope>NUCLEOTIDE SEQUENCE</scope>
    <source>
        <tissue evidence="1">Ovary</tissue>
    </source>
</reference>
<evidence type="ECO:0000313" key="1">
    <source>
        <dbReference type="EMBL" id="JAA82346.1"/>
    </source>
</evidence>
<feature type="non-terminal residue" evidence="1">
    <location>
        <position position="117"/>
    </location>
</feature>
<dbReference type="EMBL" id="GAIX01010214">
    <property type="protein sequence ID" value="JAA82346.1"/>
    <property type="molecule type" value="Transcribed_RNA"/>
</dbReference>
<protein>
    <submittedName>
        <fullName evidence="1">Uncharacterized protein</fullName>
    </submittedName>
</protein>
<proteinExistence type="predicted"/>
<sequence>MVLKYWTEPFVHNIPGFFSAGSNSYKRVYVAPLPFWKRSRNNIQIDRFTRIRQFVVRRSNFTLWKKIILVRVSLTARSISWKNVSTVHNIELILITTMQSEVSAQTACSDFPEIQRG</sequence>
<organism evidence="1">
    <name type="scientific">Pararge aegeria</name>
    <name type="common">speckled wood butterfly</name>
    <dbReference type="NCBI Taxonomy" id="116150"/>
    <lineage>
        <taxon>Eukaryota</taxon>
        <taxon>Metazoa</taxon>
        <taxon>Ecdysozoa</taxon>
        <taxon>Arthropoda</taxon>
        <taxon>Hexapoda</taxon>
        <taxon>Insecta</taxon>
        <taxon>Pterygota</taxon>
        <taxon>Neoptera</taxon>
        <taxon>Endopterygota</taxon>
        <taxon>Lepidoptera</taxon>
        <taxon>Glossata</taxon>
        <taxon>Ditrysia</taxon>
        <taxon>Papilionoidea</taxon>
        <taxon>Nymphalidae</taxon>
        <taxon>Satyrinae</taxon>
        <taxon>Satyrini</taxon>
        <taxon>Parargina</taxon>
        <taxon>Pararge</taxon>
    </lineage>
</organism>
<accession>S4NUB5</accession>
<name>S4NUB5_9NEOP</name>
<reference evidence="1" key="1">
    <citation type="journal article" date="2013" name="BMC Genomics">
        <title>Unscrambling butterfly oogenesis.</title>
        <authorList>
            <person name="Carter J.M."/>
            <person name="Baker S.C."/>
            <person name="Pink R."/>
            <person name="Carter D.R."/>
            <person name="Collins A."/>
            <person name="Tomlin J."/>
            <person name="Gibbs M."/>
            <person name="Breuker C.J."/>
        </authorList>
    </citation>
    <scope>NUCLEOTIDE SEQUENCE</scope>
    <source>
        <tissue evidence="1">Ovary</tissue>
    </source>
</reference>